<keyword evidence="3" id="KW-1185">Reference proteome</keyword>
<evidence type="ECO:0000313" key="3">
    <source>
        <dbReference type="Proteomes" id="UP001187192"/>
    </source>
</evidence>
<name>A0AA88DY81_FICCA</name>
<feature type="region of interest" description="Disordered" evidence="1">
    <location>
        <begin position="57"/>
        <end position="126"/>
    </location>
</feature>
<proteinExistence type="predicted"/>
<gene>
    <name evidence="2" type="ORF">TIFTF001_033000</name>
</gene>
<dbReference type="AlphaFoldDB" id="A0AA88DY81"/>
<dbReference type="EMBL" id="BTGU01000163">
    <property type="protein sequence ID" value="GMN63923.1"/>
    <property type="molecule type" value="Genomic_DNA"/>
</dbReference>
<feature type="compositionally biased region" description="Gly residues" evidence="1">
    <location>
        <begin position="80"/>
        <end position="90"/>
    </location>
</feature>
<dbReference type="Proteomes" id="UP001187192">
    <property type="component" value="Unassembled WGS sequence"/>
</dbReference>
<protein>
    <submittedName>
        <fullName evidence="2">Uncharacterized protein</fullName>
    </submittedName>
</protein>
<organism evidence="2 3">
    <name type="scientific">Ficus carica</name>
    <name type="common">Common fig</name>
    <dbReference type="NCBI Taxonomy" id="3494"/>
    <lineage>
        <taxon>Eukaryota</taxon>
        <taxon>Viridiplantae</taxon>
        <taxon>Streptophyta</taxon>
        <taxon>Embryophyta</taxon>
        <taxon>Tracheophyta</taxon>
        <taxon>Spermatophyta</taxon>
        <taxon>Magnoliopsida</taxon>
        <taxon>eudicotyledons</taxon>
        <taxon>Gunneridae</taxon>
        <taxon>Pentapetalae</taxon>
        <taxon>rosids</taxon>
        <taxon>fabids</taxon>
        <taxon>Rosales</taxon>
        <taxon>Moraceae</taxon>
        <taxon>Ficeae</taxon>
        <taxon>Ficus</taxon>
    </lineage>
</organism>
<sequence>MDKLKQENVGVGVDIFMGKGRRMYGASDGAPRYGAKIWGRGKLGGGERQPDWSARVATGVKGEPSSVLGFKPSSARSKTVGGGRRAGGGSTTAKTGGNRSVTLEREGGGDLDDGEDSGRQLRSGFR</sequence>
<accession>A0AA88DY81</accession>
<comment type="caution">
    <text evidence="2">The sequence shown here is derived from an EMBL/GenBank/DDBJ whole genome shotgun (WGS) entry which is preliminary data.</text>
</comment>
<evidence type="ECO:0000256" key="1">
    <source>
        <dbReference type="SAM" id="MobiDB-lite"/>
    </source>
</evidence>
<reference evidence="2" key="1">
    <citation type="submission" date="2023-07" db="EMBL/GenBank/DDBJ databases">
        <title>draft genome sequence of fig (Ficus carica).</title>
        <authorList>
            <person name="Takahashi T."/>
            <person name="Nishimura K."/>
        </authorList>
    </citation>
    <scope>NUCLEOTIDE SEQUENCE</scope>
</reference>
<evidence type="ECO:0000313" key="2">
    <source>
        <dbReference type="EMBL" id="GMN63923.1"/>
    </source>
</evidence>